<feature type="region of interest" description="Disordered" evidence="1">
    <location>
        <begin position="1"/>
        <end position="22"/>
    </location>
</feature>
<dbReference type="Proteomes" id="UP000738349">
    <property type="component" value="Unassembled WGS sequence"/>
</dbReference>
<evidence type="ECO:0000313" key="3">
    <source>
        <dbReference type="Proteomes" id="UP000738349"/>
    </source>
</evidence>
<evidence type="ECO:0000313" key="2">
    <source>
        <dbReference type="EMBL" id="KAH7129241.1"/>
    </source>
</evidence>
<organism evidence="2 3">
    <name type="scientific">Dactylonectria macrodidyma</name>
    <dbReference type="NCBI Taxonomy" id="307937"/>
    <lineage>
        <taxon>Eukaryota</taxon>
        <taxon>Fungi</taxon>
        <taxon>Dikarya</taxon>
        <taxon>Ascomycota</taxon>
        <taxon>Pezizomycotina</taxon>
        <taxon>Sordariomycetes</taxon>
        <taxon>Hypocreomycetidae</taxon>
        <taxon>Hypocreales</taxon>
        <taxon>Nectriaceae</taxon>
        <taxon>Dactylonectria</taxon>
    </lineage>
</organism>
<protein>
    <submittedName>
        <fullName evidence="2">Uncharacterized protein</fullName>
    </submittedName>
</protein>
<feature type="compositionally biased region" description="Polar residues" evidence="1">
    <location>
        <begin position="1"/>
        <end position="11"/>
    </location>
</feature>
<dbReference type="EMBL" id="JAGMUV010000018">
    <property type="protein sequence ID" value="KAH7129241.1"/>
    <property type="molecule type" value="Genomic_DNA"/>
</dbReference>
<keyword evidence="3" id="KW-1185">Reference proteome</keyword>
<reference evidence="2" key="1">
    <citation type="journal article" date="2021" name="Nat. Commun.">
        <title>Genetic determinants of endophytism in the Arabidopsis root mycobiome.</title>
        <authorList>
            <person name="Mesny F."/>
            <person name="Miyauchi S."/>
            <person name="Thiergart T."/>
            <person name="Pickel B."/>
            <person name="Atanasova L."/>
            <person name="Karlsson M."/>
            <person name="Huettel B."/>
            <person name="Barry K.W."/>
            <person name="Haridas S."/>
            <person name="Chen C."/>
            <person name="Bauer D."/>
            <person name="Andreopoulos W."/>
            <person name="Pangilinan J."/>
            <person name="LaButti K."/>
            <person name="Riley R."/>
            <person name="Lipzen A."/>
            <person name="Clum A."/>
            <person name="Drula E."/>
            <person name="Henrissat B."/>
            <person name="Kohler A."/>
            <person name="Grigoriev I.V."/>
            <person name="Martin F.M."/>
            <person name="Hacquard S."/>
        </authorList>
    </citation>
    <scope>NUCLEOTIDE SEQUENCE</scope>
    <source>
        <strain evidence="2">MPI-CAGE-AT-0147</strain>
    </source>
</reference>
<dbReference type="AlphaFoldDB" id="A0A9P9IQY2"/>
<name>A0A9P9IQY2_9HYPO</name>
<proteinExistence type="predicted"/>
<evidence type="ECO:0000256" key="1">
    <source>
        <dbReference type="SAM" id="MobiDB-lite"/>
    </source>
</evidence>
<comment type="caution">
    <text evidence="2">The sequence shown here is derived from an EMBL/GenBank/DDBJ whole genome shotgun (WGS) entry which is preliminary data.</text>
</comment>
<dbReference type="OrthoDB" id="538223at2759"/>
<sequence length="95" mass="10911">MASPSYGTRTMNDVGHLSGDSENRIRAGNTYIHNYNEPNRNRCLVDLRLTDPRVDKTRIKDTKGGLLTDLYKWILGHRRVPTAAELTRLHRTADY</sequence>
<gene>
    <name evidence="2" type="ORF">EDB81DRAFT_140255</name>
</gene>
<accession>A0A9P9IQY2</accession>